<feature type="domain" description="Capsular polysaccharide assembling protein CapF C-terminal" evidence="2">
    <location>
        <begin position="268"/>
        <end position="377"/>
    </location>
</feature>
<sequence>MHFMQVNNMAKTHDIKILITGANGFIGRNLSLRLEELGYKNLIRIDRDSTEQDLEQGLQDADFIYHLAGVNRPKTDDEFKSGNSDLTKYIVEYLISIGKKIPIMLSSSIQAELDNAYGVSKALAERYIEKYATTSGSPYYIFRYPNVFGKWCKPNYNSFVATFCYNIANDLAITINDASAPVNLVYIDDVCAKAIELLSGATESGYKAVAPIYSTTVGEVAELIYRFKNSRSTLITEAVGTGFTRALYSTWLTYLPAEKFAYKVPFYGDARGVFCEMLKTPSAGQFSFFTAHPGITRGGHYHHSKNEKFLVIRGQACFKFEHVITGERYELNVSSDEFKIVETVPGWTHDITNIGTEELIVMLWANEIFNRDEPDTIARPL</sequence>
<feature type="domain" description="NAD-dependent epimerase/dehydratase" evidence="1">
    <location>
        <begin position="17"/>
        <end position="193"/>
    </location>
</feature>
<evidence type="ECO:0000313" key="7">
    <source>
        <dbReference type="EMBL" id="AFD18664.1"/>
    </source>
</evidence>
<evidence type="ECO:0000313" key="6">
    <source>
        <dbReference type="EMBL" id="AFD18649.1"/>
    </source>
</evidence>
<evidence type="ECO:0000259" key="2">
    <source>
        <dbReference type="Pfam" id="PF14667"/>
    </source>
</evidence>
<dbReference type="CDD" id="cd07007">
    <property type="entry name" value="cupin_CapF-like_C"/>
    <property type="match status" value="1"/>
</dbReference>
<evidence type="ECO:0000313" key="4">
    <source>
        <dbReference type="EMBL" id="AFD18619.1"/>
    </source>
</evidence>
<dbReference type="EMBL" id="JN850042">
    <property type="protein sequence ID" value="AFD18664.1"/>
    <property type="molecule type" value="Genomic_DNA"/>
</dbReference>
<evidence type="ECO:0000259" key="1">
    <source>
        <dbReference type="Pfam" id="PF01370"/>
    </source>
</evidence>
<dbReference type="EMBL" id="JN850044">
    <property type="protein sequence ID" value="AFD18693.1"/>
    <property type="molecule type" value="Genomic_DNA"/>
</dbReference>
<evidence type="ECO:0000313" key="8">
    <source>
        <dbReference type="EMBL" id="AFD18679.1"/>
    </source>
</evidence>
<dbReference type="Pfam" id="PF14667">
    <property type="entry name" value="Polysacc_synt_C"/>
    <property type="match status" value="1"/>
</dbReference>
<dbReference type="Pfam" id="PF01370">
    <property type="entry name" value="Epimerase"/>
    <property type="match status" value="1"/>
</dbReference>
<dbReference type="EMBL" id="AY863412">
    <property type="protein sequence ID" value="AAX58768.1"/>
    <property type="molecule type" value="Genomic_DNA"/>
</dbReference>
<name>Q4VK95_ECOLX</name>
<evidence type="ECO:0000313" key="9">
    <source>
        <dbReference type="EMBL" id="AFD18693.1"/>
    </source>
</evidence>
<dbReference type="PANTHER" id="PTHR43245:SF55">
    <property type="entry name" value="NAD(P)-BINDING DOMAIN-CONTAINING PROTEIN"/>
    <property type="match status" value="1"/>
</dbReference>
<dbReference type="InterPro" id="IPR001509">
    <property type="entry name" value="Epimerase_deHydtase"/>
</dbReference>
<dbReference type="EMBL" id="JN850039">
    <property type="protein sequence ID" value="AFD18619.1"/>
    <property type="molecule type" value="Genomic_DNA"/>
</dbReference>
<dbReference type="InterPro" id="IPR029303">
    <property type="entry name" value="CapF_C"/>
</dbReference>
<dbReference type="SUPFAM" id="SSF51735">
    <property type="entry name" value="NAD(P)-binding Rossmann-fold domains"/>
    <property type="match status" value="1"/>
</dbReference>
<dbReference type="InterPro" id="IPR011051">
    <property type="entry name" value="RmlC_Cupin_sf"/>
</dbReference>
<dbReference type="EMBL" id="JN850040">
    <property type="protein sequence ID" value="AFD18634.1"/>
    <property type="molecule type" value="Genomic_DNA"/>
</dbReference>
<dbReference type="AlphaFoldDB" id="Q4VK95"/>
<dbReference type="NCBIfam" id="NF047837">
    <property type="entry name" value="UDPAcbARedWbcJ"/>
    <property type="match status" value="1"/>
</dbReference>
<dbReference type="SUPFAM" id="SSF51182">
    <property type="entry name" value="RmlC-like cupins"/>
    <property type="match status" value="1"/>
</dbReference>
<organism evidence="3">
    <name type="scientific">Escherichia coli</name>
    <dbReference type="NCBI Taxonomy" id="562"/>
    <lineage>
        <taxon>Bacteria</taxon>
        <taxon>Pseudomonadati</taxon>
        <taxon>Pseudomonadota</taxon>
        <taxon>Gammaproteobacteria</taxon>
        <taxon>Enterobacterales</taxon>
        <taxon>Enterobacteriaceae</taxon>
        <taxon>Escherichia</taxon>
    </lineage>
</organism>
<reference evidence="3" key="1">
    <citation type="journal article" date="2009" name="Foodborne Pathog. Dis.">
        <title>PCR detection of enterohemorrhagic Escherichia coli O145 in food by targeting genes in the E. coli O145 O-antigen gene cluster and the shiga toxin 1 and shiga toxin 2 genes.</title>
        <authorList>
            <person name="Fratamico P.M."/>
            <person name="DebRoy C."/>
            <person name="Miyamoto T."/>
            <person name="Liu Y."/>
        </authorList>
    </citation>
    <scope>NUCLEOTIDE SEQUENCE</scope>
</reference>
<gene>
    <name evidence="3" type="primary">fnl2</name>
</gene>
<dbReference type="Gene3D" id="3.40.50.720">
    <property type="entry name" value="NAD(P)-binding Rossmann-like Domain"/>
    <property type="match status" value="1"/>
</dbReference>
<dbReference type="EMBL" id="JN850041">
    <property type="protein sequence ID" value="AFD18649.1"/>
    <property type="molecule type" value="Genomic_DNA"/>
</dbReference>
<dbReference type="InterPro" id="IPR036291">
    <property type="entry name" value="NAD(P)-bd_dom_sf"/>
</dbReference>
<proteinExistence type="predicted"/>
<dbReference type="PANTHER" id="PTHR43245">
    <property type="entry name" value="BIFUNCTIONAL POLYMYXIN RESISTANCE PROTEIN ARNA"/>
    <property type="match status" value="1"/>
</dbReference>
<dbReference type="Gene3D" id="2.60.120.10">
    <property type="entry name" value="Jelly Rolls"/>
    <property type="match status" value="1"/>
</dbReference>
<evidence type="ECO:0000313" key="5">
    <source>
        <dbReference type="EMBL" id="AFD18634.1"/>
    </source>
</evidence>
<dbReference type="CDD" id="cd05261">
    <property type="entry name" value="CAPF_like_SDR_e"/>
    <property type="match status" value="1"/>
</dbReference>
<accession>Q4VK95</accession>
<dbReference type="EMBL" id="JN850043">
    <property type="protein sequence ID" value="AFD18679.1"/>
    <property type="molecule type" value="Genomic_DNA"/>
</dbReference>
<reference evidence="4" key="2">
    <citation type="journal article" date="2012" name="Appl. Environ. Microbiol.">
        <title>Association of Nucleotide Polymorphisms within the O-Antigen Gene Cluster of Escherichia coli O26, O45, O103, O111, O121, and O145 with Serogroups and Genetic Subtypes.</title>
        <authorList>
            <person name="Norman K.N."/>
            <person name="Strockbine N.A."/>
            <person name="Bono J.L."/>
        </authorList>
    </citation>
    <scope>NUCLEOTIDE SEQUENCE</scope>
    <source>
        <strain evidence="7">14728</strain>
        <strain evidence="8">307A2</strain>
        <strain evidence="9">6896</strain>
        <strain evidence="5">6940</strain>
        <strain evidence="6">8235</strain>
        <strain evidence="4">E1385</strain>
    </source>
</reference>
<protein>
    <submittedName>
        <fullName evidence="3">Fnl2</fullName>
    </submittedName>
    <submittedName>
        <fullName evidence="4">FnlB</fullName>
    </submittedName>
</protein>
<dbReference type="InterPro" id="IPR014710">
    <property type="entry name" value="RmlC-like_jellyroll"/>
</dbReference>
<dbReference type="InterPro" id="IPR050177">
    <property type="entry name" value="Lipid_A_modif_metabolic_enz"/>
</dbReference>
<evidence type="ECO:0000313" key="3">
    <source>
        <dbReference type="EMBL" id="AAX58768.1"/>
    </source>
</evidence>